<protein>
    <recommendedName>
        <fullName evidence="3">AttH domain-containing protein</fullName>
    </recommendedName>
</protein>
<dbReference type="RefSeq" id="WP_231593632.1">
    <property type="nucleotide sequence ID" value="NZ_CP009508.1"/>
</dbReference>
<dbReference type="KEGG" id="msj:MSSAC_1189"/>
<sequence length="373" mass="42357">MPLLLVCLTGTAGAEPGNGNAAVLDYTEGGHYDTDFDADFMSEWWYQNGDMRLVGEDGEKKNLAFFIVLVHQESPTIFYDSENGTQLSNLATFYGVYPYEEATSHNYTLTFVPRNEIENYIGFHVPYLDFNYPEGLRKFYGSALEGYRLDYAYDNMQLNLFFKPRIEKTIDSAAEPVNFTTYEYAYGKLEGSVVLDGKRYKITQADGYFDHMTPYTNNQPVWEMEMHGWSWSELTTDSYQTVFYGVRGPEDGYDDYTYKHLTLINKHTGKVIAEYSGDEVSINQGDSEVVTVNGHNVERPASVQISAPDLNISINAQSVVQLDKSSLPGGEPLGFVDFMSFQPDEATIEYQGDFEQGSAFYEYMISDWVIYSP</sequence>
<evidence type="ECO:0000313" key="1">
    <source>
        <dbReference type="EMBL" id="AKB35779.1"/>
    </source>
</evidence>
<dbReference type="EMBL" id="CP009508">
    <property type="protein sequence ID" value="AKB35779.1"/>
    <property type="molecule type" value="Genomic_DNA"/>
</dbReference>
<dbReference type="GeneID" id="24870777"/>
<dbReference type="Proteomes" id="UP000033123">
    <property type="component" value="Chromosome"/>
</dbReference>
<reference evidence="1 2" key="1">
    <citation type="submission" date="2014-07" db="EMBL/GenBank/DDBJ databases">
        <title>Methanogenic archaea and the global carbon cycle.</title>
        <authorList>
            <person name="Henriksen J.R."/>
            <person name="Luke J."/>
            <person name="Reinhart S."/>
            <person name="Benedict M.N."/>
            <person name="Youngblut N.D."/>
            <person name="Metcalf M.E."/>
            <person name="Whitaker R.J."/>
            <person name="Metcalf W.W."/>
        </authorList>
    </citation>
    <scope>NUCLEOTIDE SEQUENCE [LARGE SCALE GENOMIC DNA]</scope>
    <source>
        <strain evidence="1 2">C2J</strain>
    </source>
</reference>
<gene>
    <name evidence="1" type="ORF">MSSAC_1189</name>
</gene>
<proteinExistence type="predicted"/>
<dbReference type="AlphaFoldDB" id="A0A0E3PLU3"/>
<evidence type="ECO:0000313" key="2">
    <source>
        <dbReference type="Proteomes" id="UP000033123"/>
    </source>
</evidence>
<dbReference type="SUPFAM" id="SSF159245">
    <property type="entry name" value="AttH-like"/>
    <property type="match status" value="1"/>
</dbReference>
<dbReference type="HOGENOM" id="CLU_741059_0_0_2"/>
<dbReference type="PATRIC" id="fig|1434118.4.peg.1516"/>
<accession>A0A0E3PLU3</accession>
<organism evidence="1 2">
    <name type="scientific">Methanosarcina siciliae C2J</name>
    <dbReference type="NCBI Taxonomy" id="1434118"/>
    <lineage>
        <taxon>Archaea</taxon>
        <taxon>Methanobacteriati</taxon>
        <taxon>Methanobacteriota</taxon>
        <taxon>Stenosarchaea group</taxon>
        <taxon>Methanomicrobia</taxon>
        <taxon>Methanosarcinales</taxon>
        <taxon>Methanosarcinaceae</taxon>
        <taxon>Methanosarcina</taxon>
    </lineage>
</organism>
<name>A0A0E3PLU3_9EURY</name>
<evidence type="ECO:0008006" key="3">
    <source>
        <dbReference type="Google" id="ProtNLM"/>
    </source>
</evidence>